<gene>
    <name evidence="2" type="ORF">J4D97_23205</name>
</gene>
<evidence type="ECO:0000313" key="3">
    <source>
        <dbReference type="Proteomes" id="UP000670527"/>
    </source>
</evidence>
<feature type="chain" id="PRO_5045638546" description="TolC family protein" evidence="1">
    <location>
        <begin position="20"/>
        <end position="118"/>
    </location>
</feature>
<sequence length="118" mass="12826">MNKMLLTFALVLQTLVALSQNSSEPAESWQDKFFESSETVLPVLIDAAIKYSAQIENLDIAQQVALENQKLEKKRILSGLSVGSSYSYGSVYNAIDPAGARPVGGGNPFNLPTQSLYK</sequence>
<protein>
    <recommendedName>
        <fullName evidence="4">TolC family protein</fullName>
    </recommendedName>
</protein>
<dbReference type="EMBL" id="JAGETX010000112">
    <property type="protein sequence ID" value="MBO3273568.1"/>
    <property type="molecule type" value="Genomic_DNA"/>
</dbReference>
<evidence type="ECO:0000313" key="2">
    <source>
        <dbReference type="EMBL" id="MBO3273568.1"/>
    </source>
</evidence>
<keyword evidence="1" id="KW-0732">Signal</keyword>
<proteinExistence type="predicted"/>
<feature type="non-terminal residue" evidence="2">
    <location>
        <position position="118"/>
    </location>
</feature>
<dbReference type="Proteomes" id="UP000670527">
    <property type="component" value="Unassembled WGS sequence"/>
</dbReference>
<dbReference type="RefSeq" id="WP_208309657.1">
    <property type="nucleotide sequence ID" value="NZ_JAGETX010000112.1"/>
</dbReference>
<evidence type="ECO:0008006" key="4">
    <source>
        <dbReference type="Google" id="ProtNLM"/>
    </source>
</evidence>
<feature type="signal peptide" evidence="1">
    <location>
        <begin position="1"/>
        <end position="19"/>
    </location>
</feature>
<evidence type="ECO:0000256" key="1">
    <source>
        <dbReference type="SAM" id="SignalP"/>
    </source>
</evidence>
<organism evidence="2 3">
    <name type="scientific">Hymenobacter defluvii</name>
    <dbReference type="NCBI Taxonomy" id="2054411"/>
    <lineage>
        <taxon>Bacteria</taxon>
        <taxon>Pseudomonadati</taxon>
        <taxon>Bacteroidota</taxon>
        <taxon>Cytophagia</taxon>
        <taxon>Cytophagales</taxon>
        <taxon>Hymenobacteraceae</taxon>
        <taxon>Hymenobacter</taxon>
    </lineage>
</organism>
<name>A0ABS3TK59_9BACT</name>
<reference evidence="2 3" key="1">
    <citation type="submission" date="2021-03" db="EMBL/GenBank/DDBJ databases">
        <authorList>
            <person name="Kim M.K."/>
        </authorList>
    </citation>
    <scope>NUCLEOTIDE SEQUENCE [LARGE SCALE GENOMIC DNA]</scope>
    <source>
        <strain evidence="2 3">BT507</strain>
    </source>
</reference>
<comment type="caution">
    <text evidence="2">The sequence shown here is derived from an EMBL/GenBank/DDBJ whole genome shotgun (WGS) entry which is preliminary data.</text>
</comment>
<accession>A0ABS3TK59</accession>
<keyword evidence="3" id="KW-1185">Reference proteome</keyword>